<keyword evidence="7 12" id="KW-0732">Signal</keyword>
<evidence type="ECO:0000256" key="1">
    <source>
        <dbReference type="ARBA" id="ARBA00000681"/>
    </source>
</evidence>
<evidence type="ECO:0000259" key="13">
    <source>
        <dbReference type="PROSITE" id="PS51164"/>
    </source>
</evidence>
<dbReference type="InterPro" id="IPR000254">
    <property type="entry name" value="CBD"/>
</dbReference>
<evidence type="ECO:0000256" key="12">
    <source>
        <dbReference type="SAM" id="SignalP"/>
    </source>
</evidence>
<dbReference type="InterPro" id="IPR017853">
    <property type="entry name" value="GH"/>
</dbReference>
<keyword evidence="11" id="KW-0326">Glycosidase</keyword>
<dbReference type="GO" id="GO:0030248">
    <property type="term" value="F:cellulose binding"/>
    <property type="evidence" value="ECO:0007669"/>
    <property type="project" value="InterPro"/>
</dbReference>
<dbReference type="SUPFAM" id="SSF57180">
    <property type="entry name" value="Cellulose-binding domain"/>
    <property type="match status" value="1"/>
</dbReference>
<evidence type="ECO:0000256" key="7">
    <source>
        <dbReference type="ARBA" id="ARBA00022729"/>
    </source>
</evidence>
<keyword evidence="6 15" id="KW-0858">Xylan degradation</keyword>
<dbReference type="SMART" id="SM00633">
    <property type="entry name" value="Glyco_10"/>
    <property type="match status" value="1"/>
</dbReference>
<evidence type="ECO:0000313" key="15">
    <source>
        <dbReference type="EMBL" id="ADZ99358.1"/>
    </source>
</evidence>
<evidence type="ECO:0000256" key="8">
    <source>
        <dbReference type="ARBA" id="ARBA00022801"/>
    </source>
</evidence>
<dbReference type="PRINTS" id="PR00134">
    <property type="entry name" value="GLHYDRLASE10"/>
</dbReference>
<dbReference type="Pfam" id="PF00734">
    <property type="entry name" value="CBM_1"/>
    <property type="match status" value="1"/>
</dbReference>
<accession>F2VRY7</accession>
<keyword evidence="10 11" id="KW-0624">Polysaccharide degradation</keyword>
<evidence type="ECO:0000256" key="5">
    <source>
        <dbReference type="ARBA" id="ARBA00022525"/>
    </source>
</evidence>
<evidence type="ECO:0000256" key="11">
    <source>
        <dbReference type="RuleBase" id="RU361174"/>
    </source>
</evidence>
<reference evidence="15" key="1">
    <citation type="submission" date="2010-03" db="EMBL/GenBank/DDBJ databases">
        <title>Molecular characterisation and expression analysis of xylanase from Phialophora sp. CGMCC 3328.</title>
        <authorList>
            <person name="Shi P."/>
            <person name="Yao B."/>
        </authorList>
    </citation>
    <scope>NUCLEOTIDE SEQUENCE</scope>
    <source>
        <strain evidence="15">CGMCC 3328</strain>
    </source>
</reference>
<evidence type="ECO:0000256" key="4">
    <source>
        <dbReference type="ARBA" id="ARBA00007495"/>
    </source>
</evidence>
<evidence type="ECO:0000256" key="6">
    <source>
        <dbReference type="ARBA" id="ARBA00022651"/>
    </source>
</evidence>
<proteinExistence type="inferred from homology"/>
<evidence type="ECO:0000256" key="9">
    <source>
        <dbReference type="ARBA" id="ARBA00023277"/>
    </source>
</evidence>
<keyword evidence="8 11" id="KW-0378">Hydrolase</keyword>
<comment type="subcellular location">
    <subcellularLocation>
        <location evidence="2">Secreted</location>
    </subcellularLocation>
</comment>
<dbReference type="PANTHER" id="PTHR31490">
    <property type="entry name" value="GLYCOSYL HYDROLASE"/>
    <property type="match status" value="1"/>
</dbReference>
<comment type="similarity">
    <text evidence="4 11">Belongs to the glycosyl hydrolase 10 (cellulase F) family.</text>
</comment>
<dbReference type="AlphaFoldDB" id="F2VRY7"/>
<feature type="signal peptide" evidence="12">
    <location>
        <begin position="1"/>
        <end position="20"/>
    </location>
</feature>
<dbReference type="EC" id="3.2.1.8" evidence="11"/>
<dbReference type="SMR" id="F2VRY7"/>
<keyword evidence="9 11" id="KW-0119">Carbohydrate metabolism</keyword>
<sequence>MRGLKASLFAYLGTASIVSADGLNVRAQAAGKKYFGTAISTTVLNDATADAIAKNYQDFGQYTCENEMKFDATEPSRNSFSYGSADMIVAQAQADGQIMRCHNLVWHNQVPSWVTDGNFDNATLISIMKNHIANVVGHYKGKCYAWDVGNEALNEDGSYMTSGSVWGSTIGPAYIPIAFAAAAEADPAAKLYYNDYNCEKAGAKSTGAQNLIKMVKSYGAPIHGIQGHFTTGQVGGSSALVSNMQAFTALGVEVAYTELDMATPSSDPDLTQQATDYATVVTSCKQVPDCVGITIWEFSDRYTWLTNSAPLPWDVNFQKKPAYTSILDAWGGSATGSATSTPTTMATSTTTAGPAPSGGGGGCTAAHWAQCGGTGYTGCTTCASPYTCQVSNPYYSQCL</sequence>
<dbReference type="EMBL" id="HM003037">
    <property type="protein sequence ID" value="ADZ99358.1"/>
    <property type="molecule type" value="Genomic_DNA"/>
</dbReference>
<dbReference type="BRENDA" id="3.2.1.8">
    <property type="organism ID" value="12939"/>
</dbReference>
<dbReference type="GO" id="GO:0005576">
    <property type="term" value="C:extracellular region"/>
    <property type="evidence" value="ECO:0007669"/>
    <property type="project" value="UniProtKB-SubCell"/>
</dbReference>
<dbReference type="PROSITE" id="PS00562">
    <property type="entry name" value="CBM1_1"/>
    <property type="match status" value="1"/>
</dbReference>
<dbReference type="PANTHER" id="PTHR31490:SF35">
    <property type="entry name" value="ENDO-1,4-BETA-XYLANASE"/>
    <property type="match status" value="1"/>
</dbReference>
<organism evidence="15">
    <name type="scientific">Phialophora sp. CGMCC 3328</name>
    <dbReference type="NCBI Taxonomy" id="999385"/>
    <lineage>
        <taxon>Eukaryota</taxon>
        <taxon>Fungi</taxon>
        <taxon>Dikarya</taxon>
        <taxon>Ascomycota</taxon>
        <taxon>Pezizomycotina</taxon>
        <taxon>Eurotiomycetes</taxon>
        <taxon>Chaetothyriomycetidae</taxon>
        <taxon>Chaetothyriales</taxon>
        <taxon>Herpotrichiellaceae</taxon>
        <taxon>Phialophora</taxon>
    </lineage>
</organism>
<dbReference type="PROSITE" id="PS51760">
    <property type="entry name" value="GH10_2"/>
    <property type="match status" value="1"/>
</dbReference>
<dbReference type="InterPro" id="IPR035971">
    <property type="entry name" value="CBD_sf"/>
</dbReference>
<dbReference type="PROSITE" id="PS51164">
    <property type="entry name" value="CBM1_2"/>
    <property type="match status" value="1"/>
</dbReference>
<dbReference type="GO" id="GO:0031176">
    <property type="term" value="F:endo-1,4-beta-xylanase activity"/>
    <property type="evidence" value="ECO:0007669"/>
    <property type="project" value="UniProtKB-EC"/>
</dbReference>
<dbReference type="SMART" id="SM00236">
    <property type="entry name" value="fCBD"/>
    <property type="match status" value="1"/>
</dbReference>
<feature type="chain" id="PRO_5003288453" description="Beta-xylanase" evidence="12">
    <location>
        <begin position="21"/>
        <end position="399"/>
    </location>
</feature>
<name>F2VRY7_9EURO</name>
<keyword evidence="5" id="KW-0964">Secreted</keyword>
<comment type="catalytic activity">
    <reaction evidence="1 11">
        <text>Endohydrolysis of (1-&gt;4)-beta-D-xylosidic linkages in xylans.</text>
        <dbReference type="EC" id="3.2.1.8"/>
    </reaction>
</comment>
<dbReference type="GO" id="GO:0045493">
    <property type="term" value="P:xylan catabolic process"/>
    <property type="evidence" value="ECO:0007669"/>
    <property type="project" value="UniProtKB-KW"/>
</dbReference>
<feature type="domain" description="CBM1" evidence="13">
    <location>
        <begin position="363"/>
        <end position="399"/>
    </location>
</feature>
<protein>
    <recommendedName>
        <fullName evidence="11">Beta-xylanase</fullName>
        <ecNumber evidence="11">3.2.1.8</ecNumber>
    </recommendedName>
</protein>
<dbReference type="Pfam" id="PF00331">
    <property type="entry name" value="Glyco_hydro_10"/>
    <property type="match status" value="1"/>
</dbReference>
<evidence type="ECO:0000256" key="3">
    <source>
        <dbReference type="ARBA" id="ARBA00004851"/>
    </source>
</evidence>
<evidence type="ECO:0000259" key="14">
    <source>
        <dbReference type="PROSITE" id="PS51760"/>
    </source>
</evidence>
<comment type="pathway">
    <text evidence="3">Glycan degradation; xylan degradation.</text>
</comment>
<dbReference type="InterPro" id="IPR044846">
    <property type="entry name" value="GH10"/>
</dbReference>
<dbReference type="Gene3D" id="3.20.20.80">
    <property type="entry name" value="Glycosidases"/>
    <property type="match status" value="1"/>
</dbReference>
<evidence type="ECO:0000256" key="10">
    <source>
        <dbReference type="ARBA" id="ARBA00023326"/>
    </source>
</evidence>
<feature type="domain" description="GH10" evidence="14">
    <location>
        <begin position="19"/>
        <end position="329"/>
    </location>
</feature>
<dbReference type="SUPFAM" id="SSF51445">
    <property type="entry name" value="(Trans)glycosidases"/>
    <property type="match status" value="1"/>
</dbReference>
<dbReference type="InterPro" id="IPR001000">
    <property type="entry name" value="GH10_dom"/>
</dbReference>
<evidence type="ECO:0000256" key="2">
    <source>
        <dbReference type="ARBA" id="ARBA00004613"/>
    </source>
</evidence>